<dbReference type="PATRIC" id="fig|1125725.3.peg.148"/>
<sequence>MSESEGLHSKAKFIIHKKLHLKSLDKILSETEIKKVKSENFKEINTLLFNPIFNKTELGKTRLIKANQKLILKYANRYYRLYKNKLRAIDIDDLVSAGNLGLVKAIKKFDSKYKNSFSTYAVFWIKQAILREIKENLGITKIPESFLKKINRYNSDHTTLSEQDKNIVNLVNYRFNDYTSLDEFINNGNGNLDTCKKDLIASSNIYTPNNITHHYKTEYTMERKEFIERIKKVLSSQAKQRRLTTRHLKIFMLRYGLEDGIPKSLEEVGDEIGVTRERVRQICEKCLNKLKQSKQFSLEDYSTFEANYDKRY</sequence>
<dbReference type="InterPro" id="IPR000943">
    <property type="entry name" value="RNA_pol_sigma70"/>
</dbReference>
<dbReference type="InterPro" id="IPR013325">
    <property type="entry name" value="RNA_pol_sigma_r2"/>
</dbReference>
<dbReference type="InterPro" id="IPR007630">
    <property type="entry name" value="RNA_pol_sigma70_r4"/>
</dbReference>
<dbReference type="PRINTS" id="PR00046">
    <property type="entry name" value="SIGMA70FCT"/>
</dbReference>
<evidence type="ECO:0000256" key="1">
    <source>
        <dbReference type="ARBA" id="ARBA00023015"/>
    </source>
</evidence>
<dbReference type="SUPFAM" id="SSF88659">
    <property type="entry name" value="Sigma3 and sigma4 domains of RNA polymerase sigma factors"/>
    <property type="match status" value="1"/>
</dbReference>
<dbReference type="GO" id="GO:0016987">
    <property type="term" value="F:sigma factor activity"/>
    <property type="evidence" value="ECO:0007669"/>
    <property type="project" value="UniProtKB-KW"/>
</dbReference>
<dbReference type="Pfam" id="PF04545">
    <property type="entry name" value="Sigma70_r4"/>
    <property type="match status" value="1"/>
</dbReference>
<dbReference type="AlphaFoldDB" id="U1FPN2"/>
<dbReference type="Proteomes" id="UP000016412">
    <property type="component" value="Unassembled WGS sequence"/>
</dbReference>
<dbReference type="eggNOG" id="COG0568">
    <property type="taxonomic scope" value="Bacteria"/>
</dbReference>
<reference evidence="8 9" key="1">
    <citation type="submission" date="2013-08" db="EMBL/GenBank/DDBJ databases">
        <authorList>
            <person name="Durkin A.S."/>
            <person name="Haft D.R."/>
            <person name="McCorrison J."/>
            <person name="Torralba M."/>
            <person name="Gillis M."/>
            <person name="Haft D.H."/>
            <person name="Methe B."/>
            <person name="Sutton G."/>
            <person name="Nelson K.E."/>
        </authorList>
    </citation>
    <scope>NUCLEOTIDE SEQUENCE [LARGE SCALE GENOMIC DNA]</scope>
    <source>
        <strain evidence="7 9">ATCC 35536</strain>
        <strain evidence="6 8">VPI DR56BR1116</strain>
    </source>
</reference>
<evidence type="ECO:0000313" key="9">
    <source>
        <dbReference type="Proteomes" id="UP000016646"/>
    </source>
</evidence>
<dbReference type="RefSeq" id="WP_021329117.1">
    <property type="nucleotide sequence ID" value="NZ_AUZJ01000002.1"/>
</dbReference>
<evidence type="ECO:0000313" key="8">
    <source>
        <dbReference type="Proteomes" id="UP000016412"/>
    </source>
</evidence>
<evidence type="ECO:0000256" key="4">
    <source>
        <dbReference type="ARBA" id="ARBA00023163"/>
    </source>
</evidence>
<evidence type="ECO:0000313" key="7">
    <source>
        <dbReference type="EMBL" id="ERK00459.1"/>
    </source>
</evidence>
<dbReference type="Gene3D" id="1.20.120.1810">
    <property type="match status" value="1"/>
</dbReference>
<dbReference type="Proteomes" id="UP000016646">
    <property type="component" value="Unassembled WGS sequence"/>
</dbReference>
<evidence type="ECO:0000259" key="5">
    <source>
        <dbReference type="PROSITE" id="PS00715"/>
    </source>
</evidence>
<dbReference type="PANTHER" id="PTHR30603">
    <property type="entry name" value="RNA POLYMERASE SIGMA FACTOR RPO"/>
    <property type="match status" value="1"/>
</dbReference>
<dbReference type="PROSITE" id="PS00715">
    <property type="entry name" value="SIGMA70_1"/>
    <property type="match status" value="1"/>
</dbReference>
<proteinExistence type="predicted"/>
<dbReference type="CDD" id="cd06171">
    <property type="entry name" value="Sigma70_r4"/>
    <property type="match status" value="1"/>
</dbReference>
<dbReference type="InterPro" id="IPR013324">
    <property type="entry name" value="RNA_pol_sigma_r3/r4-like"/>
</dbReference>
<keyword evidence="4" id="KW-0804">Transcription</keyword>
<dbReference type="EMBL" id="AUZJ01000002">
    <property type="protein sequence ID" value="ERF61853.1"/>
    <property type="molecule type" value="Genomic_DNA"/>
</dbReference>
<dbReference type="PANTHER" id="PTHR30603:SF47">
    <property type="entry name" value="RNA POLYMERASE SIGMA FACTOR SIGD, CHLOROPLASTIC"/>
    <property type="match status" value="1"/>
</dbReference>
<dbReference type="NCBIfam" id="TIGR02937">
    <property type="entry name" value="sigma70-ECF"/>
    <property type="match status" value="1"/>
</dbReference>
<keyword evidence="1" id="KW-0805">Transcription regulation</keyword>
<protein>
    <submittedName>
        <fullName evidence="6">Sigma-70 region 2</fullName>
    </submittedName>
</protein>
<keyword evidence="2" id="KW-0731">Sigma factor</keyword>
<evidence type="ECO:0000256" key="2">
    <source>
        <dbReference type="ARBA" id="ARBA00023082"/>
    </source>
</evidence>
<name>U1FPN2_TRESO</name>
<keyword evidence="9" id="KW-1185">Reference proteome</keyword>
<dbReference type="GO" id="GO:0006352">
    <property type="term" value="P:DNA-templated transcription initiation"/>
    <property type="evidence" value="ECO:0007669"/>
    <property type="project" value="InterPro"/>
</dbReference>
<dbReference type="InterPro" id="IPR014284">
    <property type="entry name" value="RNA_pol_sigma-70_dom"/>
</dbReference>
<dbReference type="InterPro" id="IPR036388">
    <property type="entry name" value="WH-like_DNA-bd_sf"/>
</dbReference>
<feature type="domain" description="RNA polymerase sigma-70" evidence="5">
    <location>
        <begin position="93"/>
        <end position="106"/>
    </location>
</feature>
<keyword evidence="3" id="KW-0238">DNA-binding</keyword>
<dbReference type="InterPro" id="IPR050239">
    <property type="entry name" value="Sigma-70_RNA_pol_init_factors"/>
</dbReference>
<organism evidence="6 8">
    <name type="scientific">Treponema socranskii subsp. socranskii VPI DR56BR1116 = ATCC 35536</name>
    <dbReference type="NCBI Taxonomy" id="1125725"/>
    <lineage>
        <taxon>Bacteria</taxon>
        <taxon>Pseudomonadati</taxon>
        <taxon>Spirochaetota</taxon>
        <taxon>Spirochaetia</taxon>
        <taxon>Spirochaetales</taxon>
        <taxon>Treponemataceae</taxon>
        <taxon>Treponema</taxon>
    </lineage>
</organism>
<dbReference type="OrthoDB" id="9809557at2"/>
<comment type="caution">
    <text evidence="6">The sequence shown here is derived from an EMBL/GenBank/DDBJ whole genome shotgun (WGS) entry which is preliminary data.</text>
</comment>
<evidence type="ECO:0000313" key="6">
    <source>
        <dbReference type="EMBL" id="ERF61853.1"/>
    </source>
</evidence>
<dbReference type="EMBL" id="AVQI01000067">
    <property type="protein sequence ID" value="ERK00459.1"/>
    <property type="molecule type" value="Genomic_DNA"/>
</dbReference>
<dbReference type="Gene3D" id="1.10.10.10">
    <property type="entry name" value="Winged helix-like DNA-binding domain superfamily/Winged helix DNA-binding domain"/>
    <property type="match status" value="1"/>
</dbReference>
<gene>
    <name evidence="7" type="ORF">HMPREF0860_1008</name>
    <name evidence="6" type="ORF">HMPREF1325_1888</name>
</gene>
<dbReference type="Pfam" id="PF04542">
    <property type="entry name" value="Sigma70_r2"/>
    <property type="match status" value="1"/>
</dbReference>
<dbReference type="GO" id="GO:0003677">
    <property type="term" value="F:DNA binding"/>
    <property type="evidence" value="ECO:0007669"/>
    <property type="project" value="UniProtKB-KW"/>
</dbReference>
<dbReference type="STRING" id="1125725.HMPREF1325_1888"/>
<evidence type="ECO:0000256" key="3">
    <source>
        <dbReference type="ARBA" id="ARBA00023125"/>
    </source>
</evidence>
<dbReference type="SUPFAM" id="SSF88946">
    <property type="entry name" value="Sigma2 domain of RNA polymerase sigma factors"/>
    <property type="match status" value="1"/>
</dbReference>
<accession>U1FPN2</accession>
<dbReference type="InterPro" id="IPR007627">
    <property type="entry name" value="RNA_pol_sigma70_r2"/>
</dbReference>